<accession>A0A8H5M8K4</accession>
<reference evidence="2 3" key="1">
    <citation type="journal article" date="2020" name="ISME J.">
        <title>Uncovering the hidden diversity of litter-decomposition mechanisms in mushroom-forming fungi.</title>
        <authorList>
            <person name="Floudas D."/>
            <person name="Bentzer J."/>
            <person name="Ahren D."/>
            <person name="Johansson T."/>
            <person name="Persson P."/>
            <person name="Tunlid A."/>
        </authorList>
    </citation>
    <scope>NUCLEOTIDE SEQUENCE [LARGE SCALE GENOMIC DNA]</scope>
    <source>
        <strain evidence="2 3">CBS 406.79</strain>
    </source>
</reference>
<proteinExistence type="predicted"/>
<feature type="compositionally biased region" description="Basic and acidic residues" evidence="1">
    <location>
        <begin position="449"/>
        <end position="461"/>
    </location>
</feature>
<keyword evidence="3" id="KW-1185">Reference proteome</keyword>
<sequence length="461" mass="51947">MLRTLSRTSSGRSRQPTSQSPSLFIVAVKPNNRRSPRIPIELVEIIVAFLIHDYRTINSRTAFSLILSFSLASKAFRQIAFRNCLRLLCINHDSASWDGIHAMISNFQSWKDLNVFSLIKQVSFFFLIDYCIRLSVSHRALDTSSASIVKDATRLRSLTNLQGLRLVFDKEGLSTQRSTCNILFPNLSIPSSRQSLSVLIIDMLPRIDRSLLSHISTTFPSLKKLFLSVTDRLSSCEFPILLQSTQRLLLYYHHPEWDRFMDTLECCLHSPIPHSHGDLHLLVEAFSNALQPLTHLNELHLGVFLSNEEMISNHILSHLNEKISAVTAATTTARSLSDCRQCQETFRAGVREREELASRLMFRRLPSLCLISWSTLFLDSTSITTPKSTLMSFDNSDAPDSAPRVPQDIATGFALIRIGTVQLVLVDMVDQDDDIDIDDSSGGGSGEGRILRREMAHYRPG</sequence>
<dbReference type="EMBL" id="JAACJN010000042">
    <property type="protein sequence ID" value="KAF5384621.1"/>
    <property type="molecule type" value="Genomic_DNA"/>
</dbReference>
<organism evidence="2 3">
    <name type="scientific">Collybiopsis confluens</name>
    <dbReference type="NCBI Taxonomy" id="2823264"/>
    <lineage>
        <taxon>Eukaryota</taxon>
        <taxon>Fungi</taxon>
        <taxon>Dikarya</taxon>
        <taxon>Basidiomycota</taxon>
        <taxon>Agaricomycotina</taxon>
        <taxon>Agaricomycetes</taxon>
        <taxon>Agaricomycetidae</taxon>
        <taxon>Agaricales</taxon>
        <taxon>Marasmiineae</taxon>
        <taxon>Omphalotaceae</taxon>
        <taxon>Collybiopsis</taxon>
    </lineage>
</organism>
<evidence type="ECO:0008006" key="4">
    <source>
        <dbReference type="Google" id="ProtNLM"/>
    </source>
</evidence>
<evidence type="ECO:0000313" key="3">
    <source>
        <dbReference type="Proteomes" id="UP000518752"/>
    </source>
</evidence>
<feature type="region of interest" description="Disordered" evidence="1">
    <location>
        <begin position="436"/>
        <end position="461"/>
    </location>
</feature>
<dbReference type="Proteomes" id="UP000518752">
    <property type="component" value="Unassembled WGS sequence"/>
</dbReference>
<comment type="caution">
    <text evidence="2">The sequence shown here is derived from an EMBL/GenBank/DDBJ whole genome shotgun (WGS) entry which is preliminary data.</text>
</comment>
<evidence type="ECO:0000313" key="2">
    <source>
        <dbReference type="EMBL" id="KAF5384621.1"/>
    </source>
</evidence>
<gene>
    <name evidence="2" type="ORF">D9757_007515</name>
</gene>
<dbReference type="AlphaFoldDB" id="A0A8H5M8K4"/>
<evidence type="ECO:0000256" key="1">
    <source>
        <dbReference type="SAM" id="MobiDB-lite"/>
    </source>
</evidence>
<dbReference type="OrthoDB" id="3159295at2759"/>
<name>A0A8H5M8K4_9AGAR</name>
<protein>
    <recommendedName>
        <fullName evidence="4">F-box domain-containing protein</fullName>
    </recommendedName>
</protein>